<feature type="region of interest" description="Disordered" evidence="1">
    <location>
        <begin position="147"/>
        <end position="237"/>
    </location>
</feature>
<organism evidence="2 3">
    <name type="scientific">Leishmania martiniquensis</name>
    <dbReference type="NCBI Taxonomy" id="1580590"/>
    <lineage>
        <taxon>Eukaryota</taxon>
        <taxon>Discoba</taxon>
        <taxon>Euglenozoa</taxon>
        <taxon>Kinetoplastea</taxon>
        <taxon>Metakinetoplastina</taxon>
        <taxon>Trypanosomatida</taxon>
        <taxon>Trypanosomatidae</taxon>
        <taxon>Leishmaniinae</taxon>
        <taxon>Leishmania</taxon>
    </lineage>
</organism>
<feature type="compositionally biased region" description="Acidic residues" evidence="1">
    <location>
        <begin position="173"/>
        <end position="187"/>
    </location>
</feature>
<dbReference type="RefSeq" id="XP_067178179.1">
    <property type="nucleotide sequence ID" value="XM_067322814.1"/>
</dbReference>
<reference evidence="3" key="2">
    <citation type="journal article" date="2021" name="Sci. Data">
        <title>Chromosome-scale genome sequencing, assembly and annotation of six genomes from subfamily Leishmaniinae.</title>
        <authorList>
            <person name="Almutairi H."/>
            <person name="Urbaniak M.D."/>
            <person name="Bates M.D."/>
            <person name="Jariyapan N."/>
            <person name="Kwakye-Nuako G."/>
            <person name="Thomaz Soccol V."/>
            <person name="Al-Salem W.S."/>
            <person name="Dillon R.J."/>
            <person name="Bates P.A."/>
            <person name="Gatherer D."/>
        </authorList>
    </citation>
    <scope>NUCLEOTIDE SEQUENCE [LARGE SCALE GENOMIC DNA]</scope>
</reference>
<dbReference type="AlphaFoldDB" id="A0A836GQH6"/>
<dbReference type="Proteomes" id="UP000673552">
    <property type="component" value="Unassembled WGS sequence"/>
</dbReference>
<dbReference type="PROSITE" id="PS51257">
    <property type="entry name" value="PROKAR_LIPOPROTEIN"/>
    <property type="match status" value="1"/>
</dbReference>
<evidence type="ECO:0000313" key="3">
    <source>
        <dbReference type="Proteomes" id="UP000673552"/>
    </source>
</evidence>
<sequence length="237" mass="26651">MRVTRRWCSTGGWGSICACTLPRLQYFTSQNDLGESVAQLRRKLWSQLHERMPRMQTIETENRLIAQLSRSPLAEERAEALEMGEAMWAELHDADSSIPFGSRTAMKVTLCSLLRRCALASKNRELADTWTVRFAERAATLSPAAFKEQASTVDKVPGRREARAQAHPGTGIDTDDLEADAQEEAEEAAAKESTAAEKPGKKNLSPFEQYRQERMLEHPTVEWAFRRRAGPGPRYTG</sequence>
<feature type="compositionally biased region" description="Basic and acidic residues" evidence="1">
    <location>
        <begin position="210"/>
        <end position="220"/>
    </location>
</feature>
<name>A0A836GQH6_9TRYP</name>
<accession>A0A836GQH6</accession>
<dbReference type="KEGG" id="lmat:92515326"/>
<reference evidence="3" key="1">
    <citation type="journal article" date="2021" name="Microbiol. Resour. Announc.">
        <title>LGAAP: Leishmaniinae Genome Assembly and Annotation Pipeline.</title>
        <authorList>
            <person name="Almutairi H."/>
            <person name="Urbaniak M.D."/>
            <person name="Bates M.D."/>
            <person name="Jariyapan N."/>
            <person name="Kwakye-Nuako G."/>
            <person name="Thomaz-Soccol V."/>
            <person name="Al-Salem W.S."/>
            <person name="Dillon R.J."/>
            <person name="Bates P.A."/>
            <person name="Gatherer D."/>
        </authorList>
    </citation>
    <scope>NUCLEOTIDE SEQUENCE [LARGE SCALE GENOMIC DNA]</scope>
</reference>
<dbReference type="GeneID" id="92515326"/>
<proteinExistence type="predicted"/>
<comment type="caution">
    <text evidence="2">The sequence shown here is derived from an EMBL/GenBank/DDBJ whole genome shotgun (WGS) entry which is preliminary data.</text>
</comment>
<dbReference type="EMBL" id="JAFEUZ010000025">
    <property type="protein sequence ID" value="KAG5477009.1"/>
    <property type="molecule type" value="Genomic_DNA"/>
</dbReference>
<feature type="compositionally biased region" description="Basic and acidic residues" evidence="1">
    <location>
        <begin position="188"/>
        <end position="200"/>
    </location>
</feature>
<keyword evidence="3" id="KW-1185">Reference proteome</keyword>
<protein>
    <submittedName>
        <fullName evidence="2">Uncharacterized protein</fullName>
    </submittedName>
</protein>
<gene>
    <name evidence="2" type="ORF">LSCM1_05343</name>
</gene>
<evidence type="ECO:0000256" key="1">
    <source>
        <dbReference type="SAM" id="MobiDB-lite"/>
    </source>
</evidence>
<evidence type="ECO:0000313" key="2">
    <source>
        <dbReference type="EMBL" id="KAG5477009.1"/>
    </source>
</evidence>
<dbReference type="OrthoDB" id="246914at2759"/>